<dbReference type="InterPro" id="IPR006094">
    <property type="entry name" value="Oxid_FAD_bind_N"/>
</dbReference>
<evidence type="ECO:0000256" key="3">
    <source>
        <dbReference type="ARBA" id="ARBA00004496"/>
    </source>
</evidence>
<comment type="catalytic activity">
    <reaction evidence="19 20">
        <text>UDP-N-acetyl-alpha-D-muramate + NADP(+) = UDP-N-acetyl-3-O-(1-carboxyvinyl)-alpha-D-glucosamine + NADPH + H(+)</text>
        <dbReference type="Rhea" id="RHEA:12248"/>
        <dbReference type="ChEBI" id="CHEBI:15378"/>
        <dbReference type="ChEBI" id="CHEBI:57783"/>
        <dbReference type="ChEBI" id="CHEBI:58349"/>
        <dbReference type="ChEBI" id="CHEBI:68483"/>
        <dbReference type="ChEBI" id="CHEBI:70757"/>
        <dbReference type="EC" id="1.3.1.98"/>
    </reaction>
</comment>
<dbReference type="Gene3D" id="3.30.43.10">
    <property type="entry name" value="Uridine Diphospho-n-acetylenolpyruvylglucosamine Reductase, domain 2"/>
    <property type="match status" value="1"/>
</dbReference>
<dbReference type="NCBIfam" id="TIGR00179">
    <property type="entry name" value="murB"/>
    <property type="match status" value="1"/>
</dbReference>
<evidence type="ECO:0000256" key="12">
    <source>
        <dbReference type="ARBA" id="ARBA00022857"/>
    </source>
</evidence>
<dbReference type="HAMAP" id="MF_00037">
    <property type="entry name" value="MurB"/>
    <property type="match status" value="1"/>
</dbReference>
<accession>A0A5P9NLJ6</accession>
<keyword evidence="11 20" id="KW-0274">FAD</keyword>
<keyword evidence="14 20" id="KW-0573">Peptidoglycan synthesis</keyword>
<dbReference type="Gene3D" id="3.90.78.10">
    <property type="entry name" value="UDP-N-acetylenolpyruvoylglucosamine reductase, C-terminal domain"/>
    <property type="match status" value="1"/>
</dbReference>
<dbReference type="NCBIfam" id="NF010478">
    <property type="entry name" value="PRK13903.1"/>
    <property type="match status" value="1"/>
</dbReference>
<keyword evidence="13 20" id="KW-0133">Cell shape</keyword>
<organism evidence="22 23">
    <name type="scientific">Halioglobus maricola</name>
    <dbReference type="NCBI Taxonomy" id="2601894"/>
    <lineage>
        <taxon>Bacteria</taxon>
        <taxon>Pseudomonadati</taxon>
        <taxon>Pseudomonadota</taxon>
        <taxon>Gammaproteobacteria</taxon>
        <taxon>Cellvibrionales</taxon>
        <taxon>Halieaceae</taxon>
        <taxon>Halioglobus</taxon>
    </lineage>
</organism>
<evidence type="ECO:0000256" key="11">
    <source>
        <dbReference type="ARBA" id="ARBA00022827"/>
    </source>
</evidence>
<evidence type="ECO:0000259" key="21">
    <source>
        <dbReference type="PROSITE" id="PS51387"/>
    </source>
</evidence>
<protein>
    <recommendedName>
        <fullName evidence="7 20">UDP-N-acetylenolpyruvoylglucosamine reductase</fullName>
        <ecNumber evidence="6 20">1.3.1.98</ecNumber>
    </recommendedName>
    <alternativeName>
        <fullName evidence="18 20">UDP-N-acetylmuramate dehydrogenase</fullName>
    </alternativeName>
</protein>
<keyword evidence="15 20" id="KW-0560">Oxidoreductase</keyword>
<keyword evidence="17 20" id="KW-0961">Cell wall biogenesis/degradation</keyword>
<dbReference type="GO" id="GO:0071949">
    <property type="term" value="F:FAD binding"/>
    <property type="evidence" value="ECO:0007669"/>
    <property type="project" value="InterPro"/>
</dbReference>
<evidence type="ECO:0000256" key="1">
    <source>
        <dbReference type="ARBA" id="ARBA00001974"/>
    </source>
</evidence>
<evidence type="ECO:0000256" key="18">
    <source>
        <dbReference type="ARBA" id="ARBA00031026"/>
    </source>
</evidence>
<dbReference type="OrthoDB" id="9804753at2"/>
<gene>
    <name evidence="20" type="primary">murB</name>
    <name evidence="22" type="ORF">EY643_10885</name>
</gene>
<proteinExistence type="inferred from homology"/>
<feature type="active site" description="Proton donor" evidence="20">
    <location>
        <position position="271"/>
    </location>
</feature>
<dbReference type="EC" id="1.3.1.98" evidence="6 20"/>
<evidence type="ECO:0000256" key="5">
    <source>
        <dbReference type="ARBA" id="ARBA00010485"/>
    </source>
</evidence>
<evidence type="ECO:0000256" key="14">
    <source>
        <dbReference type="ARBA" id="ARBA00022984"/>
    </source>
</evidence>
<dbReference type="GO" id="GO:0051301">
    <property type="term" value="P:cell division"/>
    <property type="evidence" value="ECO:0007669"/>
    <property type="project" value="UniProtKB-KW"/>
</dbReference>
<comment type="cofactor">
    <cofactor evidence="1 20">
        <name>FAD</name>
        <dbReference type="ChEBI" id="CHEBI:57692"/>
    </cofactor>
</comment>
<evidence type="ECO:0000256" key="6">
    <source>
        <dbReference type="ARBA" id="ARBA00012518"/>
    </source>
</evidence>
<keyword evidence="8 20" id="KW-0963">Cytoplasm</keyword>
<comment type="function">
    <text evidence="2 20">Cell wall formation.</text>
</comment>
<evidence type="ECO:0000256" key="10">
    <source>
        <dbReference type="ARBA" id="ARBA00022630"/>
    </source>
</evidence>
<evidence type="ECO:0000256" key="9">
    <source>
        <dbReference type="ARBA" id="ARBA00022618"/>
    </source>
</evidence>
<evidence type="ECO:0000256" key="4">
    <source>
        <dbReference type="ARBA" id="ARBA00004752"/>
    </source>
</evidence>
<evidence type="ECO:0000313" key="22">
    <source>
        <dbReference type="EMBL" id="QFU76124.1"/>
    </source>
</evidence>
<dbReference type="SUPFAM" id="SSF56176">
    <property type="entry name" value="FAD-binding/transporter-associated domain-like"/>
    <property type="match status" value="1"/>
</dbReference>
<evidence type="ECO:0000256" key="15">
    <source>
        <dbReference type="ARBA" id="ARBA00023002"/>
    </source>
</evidence>
<name>A0A5P9NLJ6_9GAMM</name>
<evidence type="ECO:0000256" key="16">
    <source>
        <dbReference type="ARBA" id="ARBA00023306"/>
    </source>
</evidence>
<evidence type="ECO:0000256" key="20">
    <source>
        <dbReference type="HAMAP-Rule" id="MF_00037"/>
    </source>
</evidence>
<dbReference type="EMBL" id="CP036422">
    <property type="protein sequence ID" value="QFU76124.1"/>
    <property type="molecule type" value="Genomic_DNA"/>
</dbReference>
<dbReference type="Pfam" id="PF02873">
    <property type="entry name" value="MurB_C"/>
    <property type="match status" value="1"/>
</dbReference>
<feature type="active site" evidence="20">
    <location>
        <position position="367"/>
    </location>
</feature>
<evidence type="ECO:0000256" key="2">
    <source>
        <dbReference type="ARBA" id="ARBA00003921"/>
    </source>
</evidence>
<evidence type="ECO:0000256" key="19">
    <source>
        <dbReference type="ARBA" id="ARBA00048914"/>
    </source>
</evidence>
<dbReference type="GO" id="GO:0008360">
    <property type="term" value="P:regulation of cell shape"/>
    <property type="evidence" value="ECO:0007669"/>
    <property type="project" value="UniProtKB-KW"/>
</dbReference>
<dbReference type="InterPro" id="IPR011601">
    <property type="entry name" value="MurB_C"/>
</dbReference>
<keyword evidence="16 20" id="KW-0131">Cell cycle</keyword>
<dbReference type="Proteomes" id="UP000326287">
    <property type="component" value="Chromosome"/>
</dbReference>
<dbReference type="InterPro" id="IPR003170">
    <property type="entry name" value="MurB"/>
</dbReference>
<evidence type="ECO:0000256" key="17">
    <source>
        <dbReference type="ARBA" id="ARBA00023316"/>
    </source>
</evidence>
<comment type="subcellular location">
    <subcellularLocation>
        <location evidence="3 20">Cytoplasm</location>
    </subcellularLocation>
</comment>
<dbReference type="SUPFAM" id="SSF56194">
    <property type="entry name" value="Uridine diphospho-N-Acetylenolpyruvylglucosamine reductase, MurB, C-terminal domain"/>
    <property type="match status" value="1"/>
</dbReference>
<reference evidence="22 23" key="1">
    <citation type="submission" date="2019-02" db="EMBL/GenBank/DDBJ databases">
        <authorList>
            <person name="Li S.-H."/>
        </authorList>
    </citation>
    <scope>NUCLEOTIDE SEQUENCE [LARGE SCALE GENOMIC DNA]</scope>
    <source>
        <strain evidence="22 23">IMCC14385</strain>
    </source>
</reference>
<evidence type="ECO:0000313" key="23">
    <source>
        <dbReference type="Proteomes" id="UP000326287"/>
    </source>
</evidence>
<dbReference type="PROSITE" id="PS51387">
    <property type="entry name" value="FAD_PCMH"/>
    <property type="match status" value="1"/>
</dbReference>
<dbReference type="AlphaFoldDB" id="A0A5P9NLJ6"/>
<dbReference type="PANTHER" id="PTHR21071">
    <property type="entry name" value="UDP-N-ACETYLENOLPYRUVOYLGLUCOSAMINE REDUCTASE"/>
    <property type="match status" value="1"/>
</dbReference>
<dbReference type="InterPro" id="IPR016169">
    <property type="entry name" value="FAD-bd_PCMH_sub2"/>
</dbReference>
<dbReference type="Pfam" id="PF01565">
    <property type="entry name" value="FAD_binding_4"/>
    <property type="match status" value="1"/>
</dbReference>
<comment type="similarity">
    <text evidence="5 20">Belongs to the MurB family.</text>
</comment>
<keyword evidence="9 20" id="KW-0132">Cell division</keyword>
<comment type="pathway">
    <text evidence="4 20">Cell wall biogenesis; peptidoglycan biosynthesis.</text>
</comment>
<dbReference type="GO" id="GO:0009252">
    <property type="term" value="P:peptidoglycan biosynthetic process"/>
    <property type="evidence" value="ECO:0007669"/>
    <property type="project" value="UniProtKB-UniRule"/>
</dbReference>
<keyword evidence="23" id="KW-1185">Reference proteome</keyword>
<dbReference type="GO" id="GO:0008762">
    <property type="term" value="F:UDP-N-acetylmuramate dehydrogenase activity"/>
    <property type="evidence" value="ECO:0007669"/>
    <property type="project" value="UniProtKB-UniRule"/>
</dbReference>
<feature type="domain" description="FAD-binding PCMH-type" evidence="21">
    <location>
        <begin position="50"/>
        <end position="221"/>
    </location>
</feature>
<dbReference type="PANTHER" id="PTHR21071:SF4">
    <property type="entry name" value="UDP-N-ACETYLENOLPYRUVOYLGLUCOSAMINE REDUCTASE"/>
    <property type="match status" value="1"/>
</dbReference>
<evidence type="ECO:0000256" key="13">
    <source>
        <dbReference type="ARBA" id="ARBA00022960"/>
    </source>
</evidence>
<dbReference type="UniPathway" id="UPA00219"/>
<dbReference type="GO" id="GO:0071555">
    <property type="term" value="P:cell wall organization"/>
    <property type="evidence" value="ECO:0007669"/>
    <property type="project" value="UniProtKB-KW"/>
</dbReference>
<evidence type="ECO:0000256" key="8">
    <source>
        <dbReference type="ARBA" id="ARBA00022490"/>
    </source>
</evidence>
<dbReference type="InterPro" id="IPR016167">
    <property type="entry name" value="FAD-bd_PCMH_sub1"/>
</dbReference>
<feature type="active site" evidence="20">
    <location>
        <position position="197"/>
    </location>
</feature>
<keyword evidence="10 20" id="KW-0285">Flavoprotein</keyword>
<evidence type="ECO:0000256" key="7">
    <source>
        <dbReference type="ARBA" id="ARBA00015188"/>
    </source>
</evidence>
<sequence>MKCLIPITVVPKASPRCWTWSRPPAKVCWRRSCVQIQRAKPLKAHNTLALKASASAYVSAHSRDDIVAALDWARVEGLPVLPMGEGSNVVLAGDLKALVLCQSEQRIQLVAERGDTVSVQVSAGYNWHALVGECLDRGWYGLENLALIPGQAGAAPIQNIGAYGVEVERFVEAVHGIYIENGEAFSFSTAECHFGYRDSVFKRELRDSVVITAIDLRLSTRPDTHVVYPALQEELDARGIETASPADVYASVVAVRSRRLPDPMTEPNAGSFFKNPVIGGEHADELHKAFPQLPLYELDDGTVKLAAAWLIEQCGWKGRREGDIAMHDDHALVLVNRGTASGAELLAYAGRVVASVQHRFGVALEMEPRIYGN</sequence>
<dbReference type="GO" id="GO:0005829">
    <property type="term" value="C:cytosol"/>
    <property type="evidence" value="ECO:0007669"/>
    <property type="project" value="TreeGrafter"/>
</dbReference>
<dbReference type="InterPro" id="IPR036635">
    <property type="entry name" value="MurB_C_sf"/>
</dbReference>
<dbReference type="KEGG" id="halc:EY643_10885"/>
<keyword evidence="12 20" id="KW-0521">NADP</keyword>
<dbReference type="InterPro" id="IPR016166">
    <property type="entry name" value="FAD-bd_PCMH"/>
</dbReference>
<dbReference type="InterPro" id="IPR036318">
    <property type="entry name" value="FAD-bd_PCMH-like_sf"/>
</dbReference>
<dbReference type="Gene3D" id="3.30.465.10">
    <property type="match status" value="1"/>
</dbReference>
<dbReference type="NCBIfam" id="NF000755">
    <property type="entry name" value="PRK00046.1"/>
    <property type="match status" value="1"/>
</dbReference>